<dbReference type="EMBL" id="FOJY01000003">
    <property type="protein sequence ID" value="SFA84097.1"/>
    <property type="molecule type" value="Genomic_DNA"/>
</dbReference>
<protein>
    <recommendedName>
        <fullName evidence="3">Methyl-accepting chemotaxis protein</fullName>
    </recommendedName>
</protein>
<evidence type="ECO:0000313" key="1">
    <source>
        <dbReference type="EMBL" id="SFA84097.1"/>
    </source>
</evidence>
<dbReference type="SUPFAM" id="SSF58104">
    <property type="entry name" value="Methyl-accepting chemotaxis protein (MCP) signaling domain"/>
    <property type="match status" value="1"/>
</dbReference>
<dbReference type="STRING" id="1120918.SAMN05216249_103109"/>
<dbReference type="Gene3D" id="1.10.287.950">
    <property type="entry name" value="Methyl-accepting chemotaxis protein"/>
    <property type="match status" value="1"/>
</dbReference>
<sequence>MLFGRKKSEEYIEKLEITNNLVKAASESFEEVIAINEEHLEQLRQGYEKVEKIHEENKKDLEYLNASTSQMEEKSLDFEDFLRRTYKSALEVRDDFNVYSEGSKQKEKNAKNIIYASEKISKERVDIKSGLSEIDRCCDTMKELSSKTSVLSLQAAIEGSKLKESSEFVATATEIKNIAVQYSSIINDIKLKVDNIKRNLENIEERSGGIKNFANDSIKLESNEADEISRIKAGADANIDNIVKVSADYEKIDKEIKNLSKISTETANRGNDLLLGAQDIDSALQGLEQDCLNYKSKVEFLNTQP</sequence>
<accession>A0A1I0W711</accession>
<organism evidence="1 2">
    <name type="scientific">Acetitomaculum ruminis DSM 5522</name>
    <dbReference type="NCBI Taxonomy" id="1120918"/>
    <lineage>
        <taxon>Bacteria</taxon>
        <taxon>Bacillati</taxon>
        <taxon>Bacillota</taxon>
        <taxon>Clostridia</taxon>
        <taxon>Lachnospirales</taxon>
        <taxon>Lachnospiraceae</taxon>
        <taxon>Acetitomaculum</taxon>
    </lineage>
</organism>
<reference evidence="1 2" key="1">
    <citation type="submission" date="2016-10" db="EMBL/GenBank/DDBJ databases">
        <authorList>
            <person name="de Groot N.N."/>
        </authorList>
    </citation>
    <scope>NUCLEOTIDE SEQUENCE [LARGE SCALE GENOMIC DNA]</scope>
    <source>
        <strain evidence="1 2">DSM 5522</strain>
    </source>
</reference>
<evidence type="ECO:0000313" key="2">
    <source>
        <dbReference type="Proteomes" id="UP000198838"/>
    </source>
</evidence>
<gene>
    <name evidence="1" type="ORF">SAMN05216249_103109</name>
</gene>
<keyword evidence="2" id="KW-1185">Reference proteome</keyword>
<name>A0A1I0W711_9FIRM</name>
<proteinExistence type="predicted"/>
<evidence type="ECO:0008006" key="3">
    <source>
        <dbReference type="Google" id="ProtNLM"/>
    </source>
</evidence>
<dbReference type="AlphaFoldDB" id="A0A1I0W711"/>
<dbReference type="RefSeq" id="WP_092870560.1">
    <property type="nucleotide sequence ID" value="NZ_FOJY01000003.1"/>
</dbReference>
<dbReference type="Proteomes" id="UP000198838">
    <property type="component" value="Unassembled WGS sequence"/>
</dbReference>